<comment type="caution">
    <text evidence="6">The sequence shown here is derived from an EMBL/GenBank/DDBJ whole genome shotgun (WGS) entry which is preliminary data.</text>
</comment>
<dbReference type="SUPFAM" id="SSF69593">
    <property type="entry name" value="Glycerol-3-phosphate (1)-acyltransferase"/>
    <property type="match status" value="1"/>
</dbReference>
<evidence type="ECO:0000256" key="3">
    <source>
        <dbReference type="ARBA" id="ARBA00023315"/>
    </source>
</evidence>
<evidence type="ECO:0000313" key="6">
    <source>
        <dbReference type="EMBL" id="NEN76092.1"/>
    </source>
</evidence>
<dbReference type="PANTHER" id="PTHR10434">
    <property type="entry name" value="1-ACYL-SN-GLYCEROL-3-PHOSPHATE ACYLTRANSFERASE"/>
    <property type="match status" value="1"/>
</dbReference>
<evidence type="ECO:0000256" key="2">
    <source>
        <dbReference type="ARBA" id="ARBA00022679"/>
    </source>
</evidence>
<keyword evidence="7" id="KW-1185">Reference proteome</keyword>
<dbReference type="InterPro" id="IPR002123">
    <property type="entry name" value="Plipid/glycerol_acylTrfase"/>
</dbReference>
<dbReference type="EMBL" id="JAAGYR010000013">
    <property type="protein sequence ID" value="NEN76092.1"/>
    <property type="molecule type" value="Genomic_DNA"/>
</dbReference>
<feature type="transmembrane region" description="Helical" evidence="4">
    <location>
        <begin position="7"/>
        <end position="30"/>
    </location>
</feature>
<accession>A0A6L9Y6K8</accession>
<dbReference type="CDD" id="cd07989">
    <property type="entry name" value="LPLAT_AGPAT-like"/>
    <property type="match status" value="1"/>
</dbReference>
<dbReference type="PANTHER" id="PTHR10434:SF40">
    <property type="entry name" value="1-ACYL-SN-GLYCEROL-3-PHOSPHATE ACYLTRANSFERASE"/>
    <property type="match status" value="1"/>
</dbReference>
<dbReference type="GO" id="GO:0006654">
    <property type="term" value="P:phosphatidic acid biosynthetic process"/>
    <property type="evidence" value="ECO:0007669"/>
    <property type="project" value="TreeGrafter"/>
</dbReference>
<keyword evidence="4" id="KW-1133">Transmembrane helix</keyword>
<evidence type="ECO:0000256" key="1">
    <source>
        <dbReference type="ARBA" id="ARBA00005189"/>
    </source>
</evidence>
<keyword evidence="3 6" id="KW-0012">Acyltransferase</keyword>
<dbReference type="Proteomes" id="UP000477651">
    <property type="component" value="Unassembled WGS sequence"/>
</dbReference>
<organism evidence="6 7">
    <name type="scientific">Pelistega ratti</name>
    <dbReference type="NCBI Taxonomy" id="2652177"/>
    <lineage>
        <taxon>Bacteria</taxon>
        <taxon>Pseudomonadati</taxon>
        <taxon>Pseudomonadota</taxon>
        <taxon>Betaproteobacteria</taxon>
        <taxon>Burkholderiales</taxon>
        <taxon>Alcaligenaceae</taxon>
        <taxon>Pelistega</taxon>
    </lineage>
</organism>
<dbReference type="SMART" id="SM00563">
    <property type="entry name" value="PlsC"/>
    <property type="match status" value="1"/>
</dbReference>
<gene>
    <name evidence="6" type="ORF">F9B74_07125</name>
</gene>
<feature type="domain" description="Phospholipid/glycerol acyltransferase" evidence="5">
    <location>
        <begin position="71"/>
        <end position="186"/>
    </location>
</feature>
<dbReference type="AlphaFoldDB" id="A0A6L9Y6K8"/>
<name>A0A6L9Y6K8_9BURK</name>
<evidence type="ECO:0000313" key="7">
    <source>
        <dbReference type="Proteomes" id="UP000477651"/>
    </source>
</evidence>
<comment type="pathway">
    <text evidence="1">Lipid metabolism.</text>
</comment>
<keyword evidence="2 6" id="KW-0808">Transferase</keyword>
<evidence type="ECO:0000256" key="4">
    <source>
        <dbReference type="SAM" id="Phobius"/>
    </source>
</evidence>
<sequence>MIYLRSLLFYIWLILITLIFAPLTILLVILPFKKRWPIITTWNTLAIWGAKVICGIRYQIKGEENIPSYAAIYLCKHQSVWETIFFPAFFKRSLAYVYKKEIDYIPIFGWAFMTAQQIAINRKKRRSAMIQLLEQGTQRLKDDRNIFLFPEGSRMPIGQKGQYKLGGVRLAIHTGKGIIPVAHNAGICWARNAFIKKPGIITVSFGPEITPDKGLDDKALNAKVEAWIENEMRIIDPQSYHDEQKKD</sequence>
<evidence type="ECO:0000259" key="5">
    <source>
        <dbReference type="SMART" id="SM00563"/>
    </source>
</evidence>
<dbReference type="RefSeq" id="WP_163764595.1">
    <property type="nucleotide sequence ID" value="NZ_JAAGYR010000013.1"/>
</dbReference>
<keyword evidence="4" id="KW-0472">Membrane</keyword>
<dbReference type="GO" id="GO:0003841">
    <property type="term" value="F:1-acylglycerol-3-phosphate O-acyltransferase activity"/>
    <property type="evidence" value="ECO:0007669"/>
    <property type="project" value="TreeGrafter"/>
</dbReference>
<protein>
    <submittedName>
        <fullName evidence="6">1-acyl-sn-glycerol-3-phosphate acyltransferase</fullName>
    </submittedName>
</protein>
<dbReference type="Pfam" id="PF01553">
    <property type="entry name" value="Acyltransferase"/>
    <property type="match status" value="1"/>
</dbReference>
<reference evidence="6 7" key="1">
    <citation type="submission" date="2020-02" db="EMBL/GenBank/DDBJ databases">
        <title>Pelistega sp. NLN82 were isolated from wild rodents of the Hainan Island.</title>
        <authorList>
            <person name="Niu N."/>
            <person name="Zhou J."/>
        </authorList>
    </citation>
    <scope>NUCLEOTIDE SEQUENCE [LARGE SCALE GENOMIC DNA]</scope>
    <source>
        <strain evidence="6 7">NLN82</strain>
    </source>
</reference>
<keyword evidence="4" id="KW-0812">Transmembrane</keyword>
<proteinExistence type="predicted"/>